<dbReference type="EMBL" id="BAAAQX010000047">
    <property type="protein sequence ID" value="GAA2215184.1"/>
    <property type="molecule type" value="Genomic_DNA"/>
</dbReference>
<evidence type="ECO:0000313" key="1">
    <source>
        <dbReference type="EMBL" id="GAA2215184.1"/>
    </source>
</evidence>
<comment type="caution">
    <text evidence="1">The sequence shown here is derived from an EMBL/GenBank/DDBJ whole genome shotgun (WGS) entry which is preliminary data.</text>
</comment>
<organism evidence="1 2">
    <name type="scientific">Nonomuraea monospora</name>
    <dbReference type="NCBI Taxonomy" id="568818"/>
    <lineage>
        <taxon>Bacteria</taxon>
        <taxon>Bacillati</taxon>
        <taxon>Actinomycetota</taxon>
        <taxon>Actinomycetes</taxon>
        <taxon>Streptosporangiales</taxon>
        <taxon>Streptosporangiaceae</taxon>
        <taxon>Nonomuraea</taxon>
    </lineage>
</organism>
<name>A0ABN3D0U5_9ACTN</name>
<protein>
    <submittedName>
        <fullName evidence="1">Uncharacterized protein</fullName>
    </submittedName>
</protein>
<reference evidence="1 2" key="1">
    <citation type="journal article" date="2019" name="Int. J. Syst. Evol. Microbiol.">
        <title>The Global Catalogue of Microorganisms (GCM) 10K type strain sequencing project: providing services to taxonomists for standard genome sequencing and annotation.</title>
        <authorList>
            <consortium name="The Broad Institute Genomics Platform"/>
            <consortium name="The Broad Institute Genome Sequencing Center for Infectious Disease"/>
            <person name="Wu L."/>
            <person name="Ma J."/>
        </authorList>
    </citation>
    <scope>NUCLEOTIDE SEQUENCE [LARGE SCALE GENOMIC DNA]</scope>
    <source>
        <strain evidence="1 2">JCM 16114</strain>
    </source>
</reference>
<sequence length="110" mass="11856">MRPEAVDLEAVSPGVVRPEAVRHGAAGYRRGWGITPRRHQPLPPSAPLPYSAVITFGRHRLRPSSPSAVIAFGRYQLMARASGVRFPGARGAVSRTGIWAMNRGSVPKCS</sequence>
<proteinExistence type="predicted"/>
<dbReference type="Proteomes" id="UP001499843">
    <property type="component" value="Unassembled WGS sequence"/>
</dbReference>
<evidence type="ECO:0000313" key="2">
    <source>
        <dbReference type="Proteomes" id="UP001499843"/>
    </source>
</evidence>
<accession>A0ABN3D0U5</accession>
<keyword evidence="2" id="KW-1185">Reference proteome</keyword>
<gene>
    <name evidence="1" type="ORF">GCM10009850_106510</name>
</gene>